<evidence type="ECO:0000313" key="2">
    <source>
        <dbReference type="Proteomes" id="UP000320806"/>
    </source>
</evidence>
<comment type="caution">
    <text evidence="1">The sequence shown here is derived from an EMBL/GenBank/DDBJ whole genome shotgun (WGS) entry which is preliminary data.</text>
</comment>
<protein>
    <submittedName>
        <fullName evidence="1">Uncharacterized protein</fullName>
    </submittedName>
</protein>
<evidence type="ECO:0000313" key="1">
    <source>
        <dbReference type="EMBL" id="TQJ14505.1"/>
    </source>
</evidence>
<reference evidence="1 2" key="1">
    <citation type="submission" date="2019-06" db="EMBL/GenBank/DDBJ databases">
        <title>Sequencing the genomes of 1000 actinobacteria strains.</title>
        <authorList>
            <person name="Klenk H.-P."/>
        </authorList>
    </citation>
    <scope>NUCLEOTIDE SEQUENCE [LARGE SCALE GENOMIC DNA]</scope>
    <source>
        <strain evidence="1 2">DSM 19828</strain>
    </source>
</reference>
<gene>
    <name evidence="1" type="ORF">FB459_1972</name>
</gene>
<accession>A0A542EGR6</accession>
<organism evidence="1 2">
    <name type="scientific">Yimella lutea</name>
    <dbReference type="NCBI Taxonomy" id="587872"/>
    <lineage>
        <taxon>Bacteria</taxon>
        <taxon>Bacillati</taxon>
        <taxon>Actinomycetota</taxon>
        <taxon>Actinomycetes</taxon>
        <taxon>Micrococcales</taxon>
        <taxon>Dermacoccaceae</taxon>
        <taxon>Yimella</taxon>
    </lineage>
</organism>
<keyword evidence="2" id="KW-1185">Reference proteome</keyword>
<dbReference type="EMBL" id="VFMO01000001">
    <property type="protein sequence ID" value="TQJ14505.1"/>
    <property type="molecule type" value="Genomic_DNA"/>
</dbReference>
<dbReference type="Proteomes" id="UP000320806">
    <property type="component" value="Unassembled WGS sequence"/>
</dbReference>
<proteinExistence type="predicted"/>
<name>A0A542EGR6_9MICO</name>
<dbReference type="RefSeq" id="WP_141928306.1">
    <property type="nucleotide sequence ID" value="NZ_BAABCI010000029.1"/>
</dbReference>
<sequence>MSKQPSWEAIAHRLASRVFVDQCPHTFGLDPDCPFCEDFRVLKMYREKCRATGRPYVGQEVDEAIAAAAVVPVHELPYTD</sequence>
<dbReference type="AlphaFoldDB" id="A0A542EGR6"/>